<evidence type="ECO:0000313" key="4">
    <source>
        <dbReference type="Proteomes" id="UP000509750"/>
    </source>
</evidence>
<dbReference type="InterPro" id="IPR036663">
    <property type="entry name" value="Fumarylacetoacetase_C_sf"/>
</dbReference>
<name>A0A7D5KHY4_9EURY</name>
<dbReference type="Pfam" id="PF01557">
    <property type="entry name" value="FAA_hydrolase"/>
    <property type="match status" value="1"/>
</dbReference>
<dbReference type="OrthoDB" id="6242at2157"/>
<dbReference type="GO" id="GO:0016853">
    <property type="term" value="F:isomerase activity"/>
    <property type="evidence" value="ECO:0007669"/>
    <property type="project" value="UniProtKB-ARBA"/>
</dbReference>
<evidence type="ECO:0000313" key="3">
    <source>
        <dbReference type="EMBL" id="QLG29596.1"/>
    </source>
</evidence>
<dbReference type="KEGG" id="halg:HUG10_18470"/>
<accession>A0A7D5KHY4</accession>
<dbReference type="Proteomes" id="UP000509750">
    <property type="component" value="Plasmid unnamed1"/>
</dbReference>
<dbReference type="RefSeq" id="WP_179171170.1">
    <property type="nucleotide sequence ID" value="NZ_CP058530.1"/>
</dbReference>
<dbReference type="SUPFAM" id="SSF56529">
    <property type="entry name" value="FAH"/>
    <property type="match status" value="1"/>
</dbReference>
<feature type="domain" description="Fumarylacetoacetase-like C-terminal" evidence="2">
    <location>
        <begin position="70"/>
        <end position="280"/>
    </location>
</feature>
<gene>
    <name evidence="3" type="ORF">HUG10_18470</name>
</gene>
<proteinExistence type="predicted"/>
<geneLocation type="plasmid" evidence="3 4">
    <name>unnamed1</name>
</geneLocation>
<dbReference type="PANTHER" id="PTHR11820">
    <property type="entry name" value="ACYLPYRUVASE"/>
    <property type="match status" value="1"/>
</dbReference>
<dbReference type="GeneID" id="56030861"/>
<dbReference type="AlphaFoldDB" id="A0A7D5KHY4"/>
<dbReference type="PANTHER" id="PTHR11820:SF7">
    <property type="entry name" value="ACYLPYRUVASE FAHD1, MITOCHONDRIAL"/>
    <property type="match status" value="1"/>
</dbReference>
<evidence type="ECO:0000256" key="1">
    <source>
        <dbReference type="ARBA" id="ARBA00022723"/>
    </source>
</evidence>
<dbReference type="GO" id="GO:0018773">
    <property type="term" value="F:acetylpyruvate hydrolase activity"/>
    <property type="evidence" value="ECO:0007669"/>
    <property type="project" value="TreeGrafter"/>
</dbReference>
<protein>
    <submittedName>
        <fullName evidence="3">Fumarylacetoacetate hydrolase family protein</fullName>
    </submittedName>
</protein>
<dbReference type="FunFam" id="3.90.850.10:FF:000002">
    <property type="entry name" value="2-hydroxyhepta-2,4-diene-1,7-dioate isomerase"/>
    <property type="match status" value="1"/>
</dbReference>
<dbReference type="GO" id="GO:0019752">
    <property type="term" value="P:carboxylic acid metabolic process"/>
    <property type="evidence" value="ECO:0007669"/>
    <property type="project" value="UniProtKB-ARBA"/>
</dbReference>
<keyword evidence="1" id="KW-0479">Metal-binding</keyword>
<dbReference type="InterPro" id="IPR011234">
    <property type="entry name" value="Fumarylacetoacetase-like_C"/>
</dbReference>
<dbReference type="Gene3D" id="3.90.850.10">
    <property type="entry name" value="Fumarylacetoacetase-like, C-terminal domain"/>
    <property type="match status" value="1"/>
</dbReference>
<dbReference type="EMBL" id="CP058530">
    <property type="protein sequence ID" value="QLG29596.1"/>
    <property type="molecule type" value="Genomic_DNA"/>
</dbReference>
<reference evidence="3 4" key="1">
    <citation type="submission" date="2020-07" db="EMBL/GenBank/DDBJ databases">
        <title>Gai3-2, isolated from salt lake.</title>
        <authorList>
            <person name="Cui H."/>
            <person name="Shi X."/>
        </authorList>
    </citation>
    <scope>NUCLEOTIDE SEQUENCE [LARGE SCALE GENOMIC DNA]</scope>
    <source>
        <strain evidence="3 4">Gai3-2</strain>
        <plasmid evidence="3 4">unnamed1</plasmid>
    </source>
</reference>
<keyword evidence="3" id="KW-0614">Plasmid</keyword>
<dbReference type="GO" id="GO:0046872">
    <property type="term" value="F:metal ion binding"/>
    <property type="evidence" value="ECO:0007669"/>
    <property type="project" value="UniProtKB-KW"/>
</dbReference>
<sequence length="284" mass="30726">MRLVHFHTGGDERRVGVLKDETVRDVTDEVGAFDAALAAVTTGDGVGDGGEEHDAADVTLLPPTTRRNTTFAVALNYYSHIEEVDRTQEEFERPLIFTKATRALVGQGAPIEYDTRLTTDLDYEGELAAVVGEPGRHVAPEDALDHVAGYTVLNDVTARDLQNVRAKDEEWLDWFSAKGLQNSTPVGPAVVTSDEVGDPNDLHIETRHNGDVVQDEGTNLMIYDVADLVSYVSSRVELQPGDVVATGTPKGVGHFQDVSLSDGDELSVTVEGLGTLTNRVEQVE</sequence>
<organism evidence="3 4">
    <name type="scientific">Halorarum halophilum</name>
    <dbReference type="NCBI Taxonomy" id="2743090"/>
    <lineage>
        <taxon>Archaea</taxon>
        <taxon>Methanobacteriati</taxon>
        <taxon>Methanobacteriota</taxon>
        <taxon>Stenosarchaea group</taxon>
        <taxon>Halobacteria</taxon>
        <taxon>Halobacteriales</taxon>
        <taxon>Haloferacaceae</taxon>
        <taxon>Halorarum</taxon>
    </lineage>
</organism>
<evidence type="ECO:0000259" key="2">
    <source>
        <dbReference type="Pfam" id="PF01557"/>
    </source>
</evidence>
<keyword evidence="3" id="KW-0378">Hydrolase</keyword>
<keyword evidence="4" id="KW-1185">Reference proteome</keyword>